<reference evidence="1" key="2">
    <citation type="submission" date="2021-04" db="EMBL/GenBank/DDBJ databases">
        <authorList>
            <person name="Podell S."/>
        </authorList>
    </citation>
    <scope>NUCLEOTIDE SEQUENCE</scope>
    <source>
        <strain evidence="1">Hildebrandi</strain>
    </source>
</reference>
<organism evidence="1 2">
    <name type="scientific">Nitzschia inconspicua</name>
    <dbReference type="NCBI Taxonomy" id="303405"/>
    <lineage>
        <taxon>Eukaryota</taxon>
        <taxon>Sar</taxon>
        <taxon>Stramenopiles</taxon>
        <taxon>Ochrophyta</taxon>
        <taxon>Bacillariophyta</taxon>
        <taxon>Bacillariophyceae</taxon>
        <taxon>Bacillariophycidae</taxon>
        <taxon>Bacillariales</taxon>
        <taxon>Bacillariaceae</taxon>
        <taxon>Nitzschia</taxon>
    </lineage>
</organism>
<dbReference type="Proteomes" id="UP000693970">
    <property type="component" value="Unassembled WGS sequence"/>
</dbReference>
<dbReference type="EMBL" id="JAGRRH010000020">
    <property type="protein sequence ID" value="KAG7348389.1"/>
    <property type="molecule type" value="Genomic_DNA"/>
</dbReference>
<reference evidence="1" key="1">
    <citation type="journal article" date="2021" name="Sci. Rep.">
        <title>Diploid genomic architecture of Nitzschia inconspicua, an elite biomass production diatom.</title>
        <authorList>
            <person name="Oliver A."/>
            <person name="Podell S."/>
            <person name="Pinowska A."/>
            <person name="Traller J.C."/>
            <person name="Smith S.R."/>
            <person name="McClure R."/>
            <person name="Beliaev A."/>
            <person name="Bohutskyi P."/>
            <person name="Hill E.A."/>
            <person name="Rabines A."/>
            <person name="Zheng H."/>
            <person name="Allen L.Z."/>
            <person name="Kuo A."/>
            <person name="Grigoriev I.V."/>
            <person name="Allen A.E."/>
            <person name="Hazlebeck D."/>
            <person name="Allen E.E."/>
        </authorList>
    </citation>
    <scope>NUCLEOTIDE SEQUENCE</scope>
    <source>
        <strain evidence="1">Hildebrandi</strain>
    </source>
</reference>
<evidence type="ECO:0000313" key="1">
    <source>
        <dbReference type="EMBL" id="KAG7348389.1"/>
    </source>
</evidence>
<gene>
    <name evidence="1" type="ORF">IV203_017094</name>
</gene>
<accession>A0A9K3PKN4</accession>
<dbReference type="OrthoDB" id="49494at2759"/>
<sequence length="1228" mass="131422">MRGFYDSMIGRLTLGLLSVVADKTSIPTTWTTSSSDKVRRLHKSMLNQDSFARFLQENPIEGLTKGACQELLEVTDCTCAEMEGGMILLNCTDIPCQICDEDMERCGIISGTREYGLDYGRYLVGYSSKLEYTTGEVVAVELSGCYGPEYCSECAAFLNGETCTSCTICEDGISLSIDCQNLVVGLSFSECLAEPSDEEYGLFQGLLYGTRICDKPTNDACSNSKLLRLDEASFGRTNGATEDKVSSDCSISNGKDVWYSVIGTGETMVATTCLIGTFINTTIDVFSGSELCESLQCIDSTRFECFGSSYGGWVWWPSEEGVLYHLRLFTPDFDDQFTIMAFDVPTAENSVCNSSVATSLVNAVGSTVELSDQLETDFCGETGTSGLWYQVTAEKDTVMRASTCSNNTSLYTIIAVMTGSDCEALVCVASANSIVEFTYGCEAGGTIVEWNATAGQTFFVYVRGADSNGIFGVSIVPLELPDNDACEAATIVFLGDGFISGNTANATEDVIVAAQCPEESFATSRGVWYQIQGKGNYLKASVCSGYFDEIFVSLYVGSCGNLTCVSDGVRIPSCGVMGGRAVSWEALDGVEYFLFVNSPFAVGPFEMTVEEFEPESNSECSNAVGPVIPSNQTIIASTVNAVSDGILGCSSGYASPGLWYSVLGQENMTYRVDTCSNETKFRYGDISWKAEEGRLYSIKIHGYNLNSGDFGVTFSSFVPPDNDDCSGGVVIRPGNDTIVLSTKGATSDVVVGACDVYYSDGPGLWYRIIGQGTAILASTCSPLTEVDTSISVYTGSCGDLSCITADYITADIPDSDCQESGAVTGSVTFLAQEGKEYFLFIQSSGGVVGEIGLKVTEFETFEMDFCEGATKVEIDGDEISGTTVGASSDNRETGCWLGTYLPDVWYTVQGTGDVLWATACSNEFNFSISVLEGNCTDLRCIGTRSFETCANVGFLSALGETYFILIQAIEASLTGGFTLSVNASSAEALGNDLCSGAIPIDPTSNSTILGSTWGAIADSSIEDTCFTVPHWGDQWYQVTGSRNDSIISASLCSPETDFDTQLSIYTSLDDDGSCSNLECVTTNDDGCGGPASRATWRTEEDKVYLIRVHGYGDSMGNFALTVLEQEISLQGCQDAHLIELSESVPSVVVEGSNLGGEIDGFEEVFFCEIETIGPSKWFKIPGRGDTSRFLPALNLQILTLSSKSTKGAATCYRVTIGTMTSKLQLEVC</sequence>
<evidence type="ECO:0000313" key="2">
    <source>
        <dbReference type="Proteomes" id="UP000693970"/>
    </source>
</evidence>
<keyword evidence="2" id="KW-1185">Reference proteome</keyword>
<proteinExistence type="predicted"/>
<name>A0A9K3PKN4_9STRA</name>
<protein>
    <submittedName>
        <fullName evidence="1">Uncharacterized protein</fullName>
    </submittedName>
</protein>
<comment type="caution">
    <text evidence="1">The sequence shown here is derived from an EMBL/GenBank/DDBJ whole genome shotgun (WGS) entry which is preliminary data.</text>
</comment>
<dbReference type="AlphaFoldDB" id="A0A9K3PKN4"/>